<keyword evidence="6 18" id="KW-0679">Respiratory chain</keyword>
<dbReference type="EMBL" id="JQ040544">
    <property type="protein sequence ID" value="AEX37729.1"/>
    <property type="molecule type" value="Genomic_DNA"/>
</dbReference>
<feature type="transmembrane region" description="Helical" evidence="19">
    <location>
        <begin position="63"/>
        <end position="87"/>
    </location>
</feature>
<evidence type="ECO:0000256" key="8">
    <source>
        <dbReference type="ARBA" id="ARBA00022723"/>
    </source>
</evidence>
<dbReference type="PROSITE" id="PS00078">
    <property type="entry name" value="COX2"/>
    <property type="match status" value="1"/>
</dbReference>
<keyword evidence="8 18" id="KW-0479">Metal-binding</keyword>
<dbReference type="InterPro" id="IPR002429">
    <property type="entry name" value="CcO_II-like_C"/>
</dbReference>
<evidence type="ECO:0000313" key="22">
    <source>
        <dbReference type="EMBL" id="AEX37729.1"/>
    </source>
</evidence>
<evidence type="ECO:0000256" key="7">
    <source>
        <dbReference type="ARBA" id="ARBA00022692"/>
    </source>
</evidence>
<dbReference type="GO" id="GO:0005507">
    <property type="term" value="F:copper ion binding"/>
    <property type="evidence" value="ECO:0007669"/>
    <property type="project" value="InterPro"/>
</dbReference>
<evidence type="ECO:0000256" key="10">
    <source>
        <dbReference type="ARBA" id="ARBA00022842"/>
    </source>
</evidence>
<comment type="catalytic activity">
    <reaction evidence="17">
        <text>4 Fe(II)-[cytochrome c] + O2 + 8 H(+)(in) = 4 Fe(III)-[cytochrome c] + 2 H2O + 4 H(+)(out)</text>
        <dbReference type="Rhea" id="RHEA:11436"/>
        <dbReference type="Rhea" id="RHEA-COMP:10350"/>
        <dbReference type="Rhea" id="RHEA-COMP:14399"/>
        <dbReference type="ChEBI" id="CHEBI:15377"/>
        <dbReference type="ChEBI" id="CHEBI:15378"/>
        <dbReference type="ChEBI" id="CHEBI:15379"/>
        <dbReference type="ChEBI" id="CHEBI:29033"/>
        <dbReference type="ChEBI" id="CHEBI:29034"/>
        <dbReference type="EC" id="7.1.1.9"/>
    </reaction>
    <physiologicalReaction direction="left-to-right" evidence="17">
        <dbReference type="Rhea" id="RHEA:11437"/>
    </physiologicalReaction>
</comment>
<feature type="domain" description="Cytochrome oxidase subunit II copper A binding" evidence="20">
    <location>
        <begin position="92"/>
        <end position="225"/>
    </location>
</feature>
<evidence type="ECO:0000256" key="16">
    <source>
        <dbReference type="ARBA" id="ARBA00023136"/>
    </source>
</evidence>
<keyword evidence="5 18" id="KW-0813">Transport</keyword>
<evidence type="ECO:0000256" key="17">
    <source>
        <dbReference type="ARBA" id="ARBA00049512"/>
    </source>
</evidence>
<evidence type="ECO:0000259" key="20">
    <source>
        <dbReference type="PROSITE" id="PS50857"/>
    </source>
</evidence>
<evidence type="ECO:0000256" key="2">
    <source>
        <dbReference type="ARBA" id="ARBA00007866"/>
    </source>
</evidence>
<feature type="transmembrane region" description="Helical" evidence="19">
    <location>
        <begin position="27"/>
        <end position="51"/>
    </location>
</feature>
<keyword evidence="10" id="KW-0460">Magnesium</keyword>
<dbReference type="GO" id="GO:0042773">
    <property type="term" value="P:ATP synthesis coupled electron transport"/>
    <property type="evidence" value="ECO:0007669"/>
    <property type="project" value="TreeGrafter"/>
</dbReference>
<gene>
    <name evidence="22" type="primary">COX2</name>
</gene>
<dbReference type="InterPro" id="IPR008972">
    <property type="entry name" value="Cupredoxin"/>
</dbReference>
<dbReference type="Gene3D" id="1.10.287.90">
    <property type="match status" value="1"/>
</dbReference>
<evidence type="ECO:0000256" key="15">
    <source>
        <dbReference type="ARBA" id="ARBA00023128"/>
    </source>
</evidence>
<feature type="domain" description="Cytochrome oxidase subunit II transmembrane region profile" evidence="21">
    <location>
        <begin position="1"/>
        <end position="91"/>
    </location>
</feature>
<keyword evidence="9 18" id="KW-0999">Mitochondrion inner membrane</keyword>
<keyword evidence="12 18" id="KW-0249">Electron transport</keyword>
<reference evidence="22" key="1">
    <citation type="journal article" date="2012" name="BMC Evol. Biol.">
        <title>Pseudoscorpion mitochondria show rearranged genes and genome-wide reductions of RNA gene sizes and inferred structures, yet typical nucleotide composition bias.</title>
        <authorList>
            <person name="Ovchinnikov S."/>
            <person name="Masta S.E."/>
        </authorList>
    </citation>
    <scope>NUCLEOTIDE SEQUENCE</scope>
</reference>
<dbReference type="Pfam" id="PF00116">
    <property type="entry name" value="COX2"/>
    <property type="match status" value="1"/>
</dbReference>
<dbReference type="Pfam" id="PF02790">
    <property type="entry name" value="COX2_TM"/>
    <property type="match status" value="1"/>
</dbReference>
<accession>H9MFI4</accession>
<organism evidence="22">
    <name type="scientific">Pseudogarypus banksi</name>
    <dbReference type="NCBI Taxonomy" id="1131925"/>
    <lineage>
        <taxon>Eukaryota</taxon>
        <taxon>Metazoa</taxon>
        <taxon>Ecdysozoa</taxon>
        <taxon>Arthropoda</taxon>
        <taxon>Chelicerata</taxon>
        <taxon>Arachnida</taxon>
        <taxon>Pseudoscorpiones</taxon>
        <taxon>Feaelloidea</taxon>
        <taxon>Pseudogarypidae</taxon>
        <taxon>Pseudogarypus</taxon>
    </lineage>
</organism>
<dbReference type="GO" id="GO:0004129">
    <property type="term" value="F:cytochrome-c oxidase activity"/>
    <property type="evidence" value="ECO:0007669"/>
    <property type="project" value="UniProtKB-EC"/>
</dbReference>
<evidence type="ECO:0000256" key="14">
    <source>
        <dbReference type="ARBA" id="ARBA00023008"/>
    </source>
</evidence>
<protein>
    <recommendedName>
        <fullName evidence="4 18">Cytochrome c oxidase subunit 2</fullName>
    </recommendedName>
</protein>
<dbReference type="SUPFAM" id="SSF49503">
    <property type="entry name" value="Cupredoxins"/>
    <property type="match status" value="1"/>
</dbReference>
<dbReference type="InterPro" id="IPR036257">
    <property type="entry name" value="Cyt_c_oxidase_su2_TM_sf"/>
</dbReference>
<evidence type="ECO:0000256" key="9">
    <source>
        <dbReference type="ARBA" id="ARBA00022792"/>
    </source>
</evidence>
<evidence type="ECO:0000256" key="4">
    <source>
        <dbReference type="ARBA" id="ARBA00015946"/>
    </source>
</evidence>
<evidence type="ECO:0000256" key="3">
    <source>
        <dbReference type="ARBA" id="ARBA00011164"/>
    </source>
</evidence>
<dbReference type="PANTHER" id="PTHR22888:SF9">
    <property type="entry name" value="CYTOCHROME C OXIDASE SUBUNIT 2"/>
    <property type="match status" value="1"/>
</dbReference>
<comment type="subunit">
    <text evidence="3">Component of the cytochrome c oxidase (complex IV, CIV), a multisubunit enzyme composed of a catalytic core of 3 subunits and several supernumerary subunits. The complex exists as a monomer or a dimer and forms supercomplexes (SCs) in the inner mitochondrial membrane with ubiquinol-cytochrome c oxidoreductase (cytochrome b-c1 complex, complex III, CIII).</text>
</comment>
<geneLocation type="mitochondrion" evidence="22"/>
<keyword evidence="14 18" id="KW-0186">Copper</keyword>
<name>H9MFI4_9ARAC</name>
<dbReference type="SUPFAM" id="SSF81464">
    <property type="entry name" value="Cytochrome c oxidase subunit II-like, transmembrane region"/>
    <property type="match status" value="1"/>
</dbReference>
<sequence length="227" mass="26384">MTTFNDYSLQESESPMMIYMSQFNDHVTLIMTTISFTILLIMMGATFNKFIDKSQLINETLEIFWSSIPIIICIFIALPSITILYLMDNFQSPNITMKVIAHQWFWSYEYSDFINIEFDSYLNSMNNENFNQMRLLDVDNRLILPYNSLIRMIITSQDVLHSWAVPALAVKMDAIPGRLNQTLFSITKMGLNFGQCSEICGLNHSFMPICLETILPQNFIVWIKSFN</sequence>
<dbReference type="GO" id="GO:0005743">
    <property type="term" value="C:mitochondrial inner membrane"/>
    <property type="evidence" value="ECO:0007669"/>
    <property type="project" value="UniProtKB-SubCell"/>
</dbReference>
<keyword evidence="7 18" id="KW-0812">Transmembrane</keyword>
<dbReference type="Gene3D" id="2.60.40.420">
    <property type="entry name" value="Cupredoxins - blue copper proteins"/>
    <property type="match status" value="1"/>
</dbReference>
<evidence type="ECO:0000259" key="21">
    <source>
        <dbReference type="PROSITE" id="PS50999"/>
    </source>
</evidence>
<dbReference type="InterPro" id="IPR011759">
    <property type="entry name" value="Cyt_c_oxidase_su2_TM_dom"/>
</dbReference>
<evidence type="ECO:0000256" key="12">
    <source>
        <dbReference type="ARBA" id="ARBA00022982"/>
    </source>
</evidence>
<dbReference type="CDD" id="cd13912">
    <property type="entry name" value="CcO_II_C"/>
    <property type="match status" value="1"/>
</dbReference>
<comment type="subcellular location">
    <subcellularLocation>
        <location evidence="1 18">Mitochondrion inner membrane</location>
        <topology evidence="1 18">Multi-pass membrane protein</topology>
    </subcellularLocation>
</comment>
<dbReference type="PANTHER" id="PTHR22888">
    <property type="entry name" value="CYTOCHROME C OXIDASE, SUBUNIT II"/>
    <property type="match status" value="1"/>
</dbReference>
<keyword evidence="15 18" id="KW-0496">Mitochondrion</keyword>
<dbReference type="FunFam" id="2.60.40.420:FF:000001">
    <property type="entry name" value="Cytochrome c oxidase subunit 2"/>
    <property type="match status" value="1"/>
</dbReference>
<keyword evidence="13 19" id="KW-1133">Transmembrane helix</keyword>
<evidence type="ECO:0000256" key="18">
    <source>
        <dbReference type="RuleBase" id="RU000457"/>
    </source>
</evidence>
<proteinExistence type="inferred from homology"/>
<dbReference type="PROSITE" id="PS50999">
    <property type="entry name" value="COX2_TM"/>
    <property type="match status" value="1"/>
</dbReference>
<dbReference type="AlphaFoldDB" id="H9MFI4"/>
<keyword evidence="16 18" id="KW-0472">Membrane</keyword>
<dbReference type="PROSITE" id="PS50857">
    <property type="entry name" value="COX2_CUA"/>
    <property type="match status" value="1"/>
</dbReference>
<evidence type="ECO:0000256" key="6">
    <source>
        <dbReference type="ARBA" id="ARBA00022660"/>
    </source>
</evidence>
<evidence type="ECO:0000256" key="5">
    <source>
        <dbReference type="ARBA" id="ARBA00022448"/>
    </source>
</evidence>
<comment type="similarity">
    <text evidence="2 18">Belongs to the cytochrome c oxidase subunit 2 family.</text>
</comment>
<comment type="function">
    <text evidence="18">Component of the cytochrome c oxidase, the last enzyme in the mitochondrial electron transport chain which drives oxidative phosphorylation. The respiratory chain contains 3 multisubunit complexes succinate dehydrogenase (complex II, CII), ubiquinol-cytochrome c oxidoreductase (cytochrome b-c1 complex, complex III, CIII) and cytochrome c oxidase (complex IV, CIV), that cooperate to transfer electrons derived from NADH and succinate to molecular oxygen, creating an electrochemical gradient over the inner membrane that drives transmembrane transport and the ATP synthase. Cytochrome c oxidase is the component of the respiratory chain that catalyzes the reduction of oxygen to water. Electrons originating from reduced cytochrome c in the intermembrane space (IMS) are transferred via the dinuclear copper A center (CU(A)) of subunit 2 and heme A of subunit 1 to the active site in subunit 1, a binuclear center (BNC) formed by heme A3 and copper B (CU(B)). The BNC reduces molecular oxygen to 2 water molecules using 4 electrons from cytochrome c in the IMS and 4 protons from the mitochondrial matrix.</text>
</comment>
<dbReference type="InterPro" id="IPR001505">
    <property type="entry name" value="Copper_CuA"/>
</dbReference>
<evidence type="ECO:0000256" key="1">
    <source>
        <dbReference type="ARBA" id="ARBA00004448"/>
    </source>
</evidence>
<keyword evidence="11" id="KW-1278">Translocase</keyword>
<evidence type="ECO:0000256" key="11">
    <source>
        <dbReference type="ARBA" id="ARBA00022967"/>
    </source>
</evidence>
<dbReference type="PRINTS" id="PR01166">
    <property type="entry name" value="CYCOXIDASEII"/>
</dbReference>
<comment type="cofactor">
    <cofactor evidence="18">
        <name>Cu cation</name>
        <dbReference type="ChEBI" id="CHEBI:23378"/>
    </cofactor>
    <text evidence="18">Binds a copper A center.</text>
</comment>
<evidence type="ECO:0000256" key="19">
    <source>
        <dbReference type="SAM" id="Phobius"/>
    </source>
</evidence>
<dbReference type="InterPro" id="IPR034210">
    <property type="entry name" value="CcO_II_C"/>
</dbReference>
<evidence type="ECO:0000256" key="13">
    <source>
        <dbReference type="ARBA" id="ARBA00022989"/>
    </source>
</evidence>
<dbReference type="InterPro" id="IPR045187">
    <property type="entry name" value="CcO_II"/>
</dbReference>